<gene>
    <name evidence="1" type="ORF">SNE35_07105</name>
</gene>
<name>A0ABU5DGJ6_9BURK</name>
<evidence type="ECO:0000313" key="2">
    <source>
        <dbReference type="Proteomes" id="UP001285263"/>
    </source>
</evidence>
<protein>
    <recommendedName>
        <fullName evidence="3">NADH dehydrogenase</fullName>
    </recommendedName>
</protein>
<evidence type="ECO:0008006" key="3">
    <source>
        <dbReference type="Google" id="ProtNLM"/>
    </source>
</evidence>
<organism evidence="1 2">
    <name type="scientific">Roseateles agri</name>
    <dbReference type="NCBI Taxonomy" id="3098619"/>
    <lineage>
        <taxon>Bacteria</taxon>
        <taxon>Pseudomonadati</taxon>
        <taxon>Pseudomonadota</taxon>
        <taxon>Betaproteobacteria</taxon>
        <taxon>Burkholderiales</taxon>
        <taxon>Sphaerotilaceae</taxon>
        <taxon>Roseateles</taxon>
    </lineage>
</organism>
<comment type="caution">
    <text evidence="1">The sequence shown here is derived from an EMBL/GenBank/DDBJ whole genome shotgun (WGS) entry which is preliminary data.</text>
</comment>
<accession>A0ABU5DGJ6</accession>
<proteinExistence type="predicted"/>
<reference evidence="1 2" key="1">
    <citation type="submission" date="2023-11" db="EMBL/GenBank/DDBJ databases">
        <title>Paucibacter sp. nov., isolated from fresh soil in Korea.</title>
        <authorList>
            <person name="Le N.T.T."/>
        </authorList>
    </citation>
    <scope>NUCLEOTIDE SEQUENCE [LARGE SCALE GENOMIC DNA]</scope>
    <source>
        <strain evidence="1 2">R3-3</strain>
    </source>
</reference>
<evidence type="ECO:0000313" key="1">
    <source>
        <dbReference type="EMBL" id="MDY0744267.1"/>
    </source>
</evidence>
<sequence length="306" mass="35045">MLKRILRTYRRFNSLSERLMRVQEALGRIEQRQTSAATLEEAEFRVFSQWGEDGIIQHLIRRVPIKRRVFVEFGVENYVESNTRFLLTNNQWSGLVMDGSPENIAYIKQDVIYWASNLKAECAFIDKDNINQLLRANGMSGDIGLLSVDIDGNDYWVWQAIDAVSPRIVICEYSSQFGPDAEVTTPYDPAFVRGQAHHSRVYYGASISALTALAARKGYSLVAGNRAGNNVFFVRDDVLGDLPVKTPHEVYRRAQFREFHDEQGQLTFDDFETRLAKIGDLSLYDLRTGQLRKIRDLVRADDGVRH</sequence>
<dbReference type="RefSeq" id="WP_320422165.1">
    <property type="nucleotide sequence ID" value="NZ_JAXCLA010000002.1"/>
</dbReference>
<dbReference type="EMBL" id="JAXCLA010000002">
    <property type="protein sequence ID" value="MDY0744267.1"/>
    <property type="molecule type" value="Genomic_DNA"/>
</dbReference>
<keyword evidence="2" id="KW-1185">Reference proteome</keyword>
<dbReference type="Proteomes" id="UP001285263">
    <property type="component" value="Unassembled WGS sequence"/>
</dbReference>